<evidence type="ECO:0000313" key="2">
    <source>
        <dbReference type="Proteomes" id="UP000013525"/>
    </source>
</evidence>
<protein>
    <submittedName>
        <fullName evidence="1">Uncharacterized protein</fullName>
    </submittedName>
</protein>
<gene>
    <name evidence="1" type="ORF">Rrhod_0308</name>
</gene>
<dbReference type="PATRIC" id="fig|1273125.3.peg.307"/>
<dbReference type="EMBL" id="APMY01000004">
    <property type="protein sequence ID" value="EOM78476.1"/>
    <property type="molecule type" value="Genomic_DNA"/>
</dbReference>
<organism evidence="1 2">
    <name type="scientific">Rhodococcus rhodnii LMG 5362</name>
    <dbReference type="NCBI Taxonomy" id="1273125"/>
    <lineage>
        <taxon>Bacteria</taxon>
        <taxon>Bacillati</taxon>
        <taxon>Actinomycetota</taxon>
        <taxon>Actinomycetes</taxon>
        <taxon>Mycobacteriales</taxon>
        <taxon>Nocardiaceae</taxon>
        <taxon>Rhodococcus</taxon>
    </lineage>
</organism>
<sequence length="85" mass="8919">MVPMSTAIPRPGEHLPGAAAVDPAEVEERIDGLLTRLDGIAEHAATNRSESHDPAAVVEVLGAQARLFEEAHDVLTDALASVDKV</sequence>
<accession>R7WT67</accession>
<dbReference type="AlphaFoldDB" id="R7WT67"/>
<proteinExistence type="predicted"/>
<comment type="caution">
    <text evidence="1">The sequence shown here is derived from an EMBL/GenBank/DDBJ whole genome shotgun (WGS) entry which is preliminary data.</text>
</comment>
<name>R7WT67_9NOCA</name>
<keyword evidence="2" id="KW-1185">Reference proteome</keyword>
<dbReference type="Proteomes" id="UP000013525">
    <property type="component" value="Unassembled WGS sequence"/>
</dbReference>
<reference evidence="1 2" key="1">
    <citation type="journal article" date="2013" name="Genome Announc.">
        <title>Draft Genome Sequence of Rhodococcus rhodnii Strain LMG5362, a Symbiont of Rhodnius prolixus (Hemiptera, Reduviidae, Triatominae), the Principle Vector of Trypanosoma cruzi.</title>
        <authorList>
            <person name="Pachebat J.A."/>
            <person name="van Keulen G."/>
            <person name="Whitten M.M."/>
            <person name="Girdwood S."/>
            <person name="Del Sol R."/>
            <person name="Dyson P.J."/>
            <person name="Facey P.D."/>
        </authorList>
    </citation>
    <scope>NUCLEOTIDE SEQUENCE [LARGE SCALE GENOMIC DNA]</scope>
    <source>
        <strain evidence="1 2">LMG 5362</strain>
    </source>
</reference>
<evidence type="ECO:0000313" key="1">
    <source>
        <dbReference type="EMBL" id="EOM78476.1"/>
    </source>
</evidence>